<keyword evidence="2" id="KW-0472">Membrane</keyword>
<proteinExistence type="predicted"/>
<evidence type="ECO:0000256" key="1">
    <source>
        <dbReference type="SAM" id="MobiDB-lite"/>
    </source>
</evidence>
<reference evidence="3" key="1">
    <citation type="submission" date="2023-01" db="EMBL/GenBank/DDBJ databases">
        <authorList>
            <person name="Van Ghelder C."/>
            <person name="Rancurel C."/>
        </authorList>
    </citation>
    <scope>NUCLEOTIDE SEQUENCE</scope>
    <source>
        <strain evidence="3">CNCM I-4278</strain>
    </source>
</reference>
<feature type="compositionally biased region" description="Polar residues" evidence="1">
    <location>
        <begin position="56"/>
        <end position="70"/>
    </location>
</feature>
<dbReference type="Proteomes" id="UP001152607">
    <property type="component" value="Unassembled WGS sequence"/>
</dbReference>
<evidence type="ECO:0000313" key="4">
    <source>
        <dbReference type="Proteomes" id="UP001152607"/>
    </source>
</evidence>
<comment type="caution">
    <text evidence="3">The sequence shown here is derived from an EMBL/GenBank/DDBJ whole genome shotgun (WGS) entry which is preliminary data.</text>
</comment>
<feature type="transmembrane region" description="Helical" evidence="2">
    <location>
        <begin position="6"/>
        <end position="27"/>
    </location>
</feature>
<evidence type="ECO:0000313" key="3">
    <source>
        <dbReference type="EMBL" id="CAI6337278.1"/>
    </source>
</evidence>
<keyword evidence="2" id="KW-1133">Transmembrane helix</keyword>
<evidence type="ECO:0000256" key="2">
    <source>
        <dbReference type="SAM" id="Phobius"/>
    </source>
</evidence>
<feature type="region of interest" description="Disordered" evidence="1">
    <location>
        <begin position="46"/>
        <end position="70"/>
    </location>
</feature>
<protein>
    <submittedName>
        <fullName evidence="3">Uncharacterized protein</fullName>
    </submittedName>
</protein>
<gene>
    <name evidence="3" type="ORF">PDIGIT_LOCUS10388</name>
</gene>
<dbReference type="EMBL" id="CAOQHR010000007">
    <property type="protein sequence ID" value="CAI6337278.1"/>
    <property type="molecule type" value="Genomic_DNA"/>
</dbReference>
<name>A0A9W4XMR2_9PLEO</name>
<keyword evidence="2" id="KW-0812">Transmembrane</keyword>
<sequence length="104" mass="11394">MYLYNCSPLLLSTTLVWIIALPVVVQLKENYGRIMRKVGWGISNNKTPVEGEPAARTSSENLKNADPSTVSNPLPMKPLLLVVFAQAECPSLGIISSTWFSTKS</sequence>
<accession>A0A9W4XMR2</accession>
<organism evidence="3 4">
    <name type="scientific">Periconia digitata</name>
    <dbReference type="NCBI Taxonomy" id="1303443"/>
    <lineage>
        <taxon>Eukaryota</taxon>
        <taxon>Fungi</taxon>
        <taxon>Dikarya</taxon>
        <taxon>Ascomycota</taxon>
        <taxon>Pezizomycotina</taxon>
        <taxon>Dothideomycetes</taxon>
        <taxon>Pleosporomycetidae</taxon>
        <taxon>Pleosporales</taxon>
        <taxon>Massarineae</taxon>
        <taxon>Periconiaceae</taxon>
        <taxon>Periconia</taxon>
    </lineage>
</organism>
<keyword evidence="4" id="KW-1185">Reference proteome</keyword>
<dbReference type="AlphaFoldDB" id="A0A9W4XMR2"/>